<dbReference type="InterPro" id="IPR001610">
    <property type="entry name" value="PAC"/>
</dbReference>
<dbReference type="InterPro" id="IPR013656">
    <property type="entry name" value="PAS_4"/>
</dbReference>
<evidence type="ECO:0000259" key="17">
    <source>
        <dbReference type="PROSITE" id="PS50109"/>
    </source>
</evidence>
<dbReference type="EMBL" id="LXQD01000236">
    <property type="protein sequence ID" value="RCJ31321.1"/>
    <property type="molecule type" value="Genomic_DNA"/>
</dbReference>
<dbReference type="Gene3D" id="3.40.50.2300">
    <property type="match status" value="1"/>
</dbReference>
<evidence type="ECO:0000256" key="2">
    <source>
        <dbReference type="ARBA" id="ARBA00004141"/>
    </source>
</evidence>
<dbReference type="FunFam" id="3.30.565.10:FF:000006">
    <property type="entry name" value="Sensor histidine kinase WalK"/>
    <property type="match status" value="1"/>
</dbReference>
<dbReference type="InterPro" id="IPR001789">
    <property type="entry name" value="Sig_transdc_resp-reg_receiver"/>
</dbReference>
<keyword evidence="22" id="KW-1185">Reference proteome</keyword>
<dbReference type="EC" id="2.7.13.3" evidence="3"/>
<evidence type="ECO:0000256" key="4">
    <source>
        <dbReference type="ARBA" id="ARBA00022553"/>
    </source>
</evidence>
<evidence type="ECO:0000256" key="14">
    <source>
        <dbReference type="PROSITE-ProRule" id="PRU00169"/>
    </source>
</evidence>
<comment type="catalytic activity">
    <reaction evidence="1">
        <text>ATP + protein L-histidine = ADP + protein N-phospho-L-histidine.</text>
        <dbReference type="EC" id="2.7.13.3"/>
    </reaction>
</comment>
<dbReference type="SMART" id="SM00086">
    <property type="entry name" value="PAC"/>
    <property type="match status" value="3"/>
</dbReference>
<feature type="domain" description="PAS" evidence="19">
    <location>
        <begin position="253"/>
        <end position="295"/>
    </location>
</feature>
<dbReference type="PROSITE" id="PS50109">
    <property type="entry name" value="HIS_KIN"/>
    <property type="match status" value="1"/>
</dbReference>
<comment type="subcellular location">
    <subcellularLocation>
        <location evidence="2">Membrane</location>
        <topology evidence="2">Multi-pass membrane protein</topology>
    </subcellularLocation>
</comment>
<dbReference type="CDD" id="cd00130">
    <property type="entry name" value="PAS"/>
    <property type="match status" value="3"/>
</dbReference>
<evidence type="ECO:0000256" key="6">
    <source>
        <dbReference type="ARBA" id="ARBA00022692"/>
    </source>
</evidence>
<dbReference type="InterPro" id="IPR036097">
    <property type="entry name" value="HisK_dim/P_sf"/>
</dbReference>
<proteinExistence type="predicted"/>
<dbReference type="InterPro" id="IPR000014">
    <property type="entry name" value="PAS"/>
</dbReference>
<dbReference type="SMART" id="SM00388">
    <property type="entry name" value="HisKA"/>
    <property type="match status" value="1"/>
</dbReference>
<dbReference type="NCBIfam" id="TIGR00229">
    <property type="entry name" value="sensory_box"/>
    <property type="match status" value="4"/>
</dbReference>
<dbReference type="GO" id="GO:0000155">
    <property type="term" value="F:phosphorelay sensor kinase activity"/>
    <property type="evidence" value="ECO:0007669"/>
    <property type="project" value="InterPro"/>
</dbReference>
<feature type="coiled-coil region" evidence="15">
    <location>
        <begin position="639"/>
        <end position="666"/>
    </location>
</feature>
<feature type="domain" description="Response regulatory" evidence="18">
    <location>
        <begin position="982"/>
        <end position="1100"/>
    </location>
</feature>
<evidence type="ECO:0000256" key="15">
    <source>
        <dbReference type="SAM" id="Coils"/>
    </source>
</evidence>
<keyword evidence="5" id="KW-0808">Transferase</keyword>
<dbReference type="Pfam" id="PF02518">
    <property type="entry name" value="HATPase_c"/>
    <property type="match status" value="1"/>
</dbReference>
<keyword evidence="9" id="KW-0067">ATP-binding</keyword>
<dbReference type="AlphaFoldDB" id="A0A367R5V8"/>
<evidence type="ECO:0000313" key="21">
    <source>
        <dbReference type="EMBL" id="RCJ31321.1"/>
    </source>
</evidence>
<organism evidence="21 22">
    <name type="scientific">Nostoc minutum NIES-26</name>
    <dbReference type="NCBI Taxonomy" id="1844469"/>
    <lineage>
        <taxon>Bacteria</taxon>
        <taxon>Bacillati</taxon>
        <taxon>Cyanobacteriota</taxon>
        <taxon>Cyanophyceae</taxon>
        <taxon>Nostocales</taxon>
        <taxon>Nostocaceae</taxon>
        <taxon>Nostoc</taxon>
    </lineage>
</organism>
<name>A0A367R5V8_9NOSO</name>
<evidence type="ECO:0000259" key="19">
    <source>
        <dbReference type="PROSITE" id="PS50112"/>
    </source>
</evidence>
<dbReference type="Gene3D" id="3.30.450.20">
    <property type="entry name" value="PAS domain"/>
    <property type="match status" value="4"/>
</dbReference>
<evidence type="ECO:0000256" key="11">
    <source>
        <dbReference type="ARBA" id="ARBA00023012"/>
    </source>
</evidence>
<evidence type="ECO:0000256" key="9">
    <source>
        <dbReference type="ARBA" id="ARBA00022840"/>
    </source>
</evidence>
<dbReference type="Pfam" id="PF00512">
    <property type="entry name" value="HisKA"/>
    <property type="match status" value="1"/>
</dbReference>
<dbReference type="SUPFAM" id="SSF52172">
    <property type="entry name" value="CheY-like"/>
    <property type="match status" value="1"/>
</dbReference>
<dbReference type="SUPFAM" id="SSF55874">
    <property type="entry name" value="ATPase domain of HSP90 chaperone/DNA topoisomerase II/histidine kinase"/>
    <property type="match status" value="1"/>
</dbReference>
<feature type="domain" description="PAC" evidence="20">
    <location>
        <begin position="596"/>
        <end position="648"/>
    </location>
</feature>
<dbReference type="GO" id="GO:0005524">
    <property type="term" value="F:ATP binding"/>
    <property type="evidence" value="ECO:0007669"/>
    <property type="project" value="UniProtKB-KW"/>
</dbReference>
<dbReference type="SUPFAM" id="SSF55785">
    <property type="entry name" value="PYP-like sensor domain (PAS domain)"/>
    <property type="match status" value="4"/>
</dbReference>
<comment type="caution">
    <text evidence="21">The sequence shown here is derived from an EMBL/GenBank/DDBJ whole genome shotgun (WGS) entry which is preliminary data.</text>
</comment>
<dbReference type="InterPro" id="IPR004358">
    <property type="entry name" value="Sig_transdc_His_kin-like_C"/>
</dbReference>
<dbReference type="InterPro" id="IPR035965">
    <property type="entry name" value="PAS-like_dom_sf"/>
</dbReference>
<evidence type="ECO:0000256" key="3">
    <source>
        <dbReference type="ARBA" id="ARBA00012438"/>
    </source>
</evidence>
<dbReference type="InterPro" id="IPR003661">
    <property type="entry name" value="HisK_dim/P_dom"/>
</dbReference>
<feature type="modified residue" description="4-aspartylphosphate" evidence="14">
    <location>
        <position position="1031"/>
    </location>
</feature>
<dbReference type="SMART" id="SM00387">
    <property type="entry name" value="HATPase_c"/>
    <property type="match status" value="1"/>
</dbReference>
<keyword evidence="7" id="KW-0547">Nucleotide-binding</keyword>
<evidence type="ECO:0000256" key="8">
    <source>
        <dbReference type="ARBA" id="ARBA00022777"/>
    </source>
</evidence>
<keyword evidence="8" id="KW-0418">Kinase</keyword>
<dbReference type="InterPro" id="IPR036890">
    <property type="entry name" value="HATPase_C_sf"/>
</dbReference>
<keyword evidence="15" id="KW-0175">Coiled coil</keyword>
<dbReference type="PANTHER" id="PTHR43547">
    <property type="entry name" value="TWO-COMPONENT HISTIDINE KINASE"/>
    <property type="match status" value="1"/>
</dbReference>
<feature type="transmembrane region" description="Helical" evidence="16">
    <location>
        <begin position="59"/>
        <end position="80"/>
    </location>
</feature>
<keyword evidence="6 16" id="KW-0812">Transmembrane</keyword>
<dbReference type="Gene3D" id="1.10.287.130">
    <property type="match status" value="1"/>
</dbReference>
<sequence length="1108" mass="123279">MARRRISKALHTQILAYGTALVTDAIALLITLLLQPLLAPTVFALFYPAVMISSLSGGLGPGIFATALAAIATILLWLPLPNSLDPTTLNYWVRLIVLIGVALMICGLSSRYRRAKQQAEQIAQKLHDSQELFESFMKHSPVTAFIKDEAGRYLYVNPLAERLFNRELYDWVGKTDFDLCPAELAQQLRANDTRVLTTGQVLEVLEIEPQDDGDRYFMSFKFPLHSSVGHKLLAGMSLEITDYRKTQAALRESEARFNCLVESNLLGFVAWDFQGNITDANAAFLQMVGYTQEDLQAGKLQWKDMTPPEWRWLDERASEEFAKTREYTPYEKEFIRKDGSRVPVLVGGVLLENSQGRGVSFVFDLTEQKRTGAALRQSEEQFRQLADAMPQIVWVANANGEKQYVNQQWRDYSGLTLEETDDRAQITQIYHPDDARRIQEQWIISQTTGVPYQVECRLKRASDGVYRWFLVRAVPIKNKQGEITHWYGTSTDIDDRKRAEEALRQSEAIARSKAEELAAFMQITPVALWIAHDPNCHHITANQAAYNLVRQTPGSVITATPAHSSDPLKFKRQKNGQEISPHDLPMQRAATTGEEVTDEMELVFEDGTIRFIYGKATPLRNDTGDVRGVIAAFVDMTDHKQAQQEREQLLARERAARKEAEAANRIKDEFLAVLSHELRSPLSPILGWTKLLQTRKFDEQTTQRALETIERNAKLQTQLIEDLLDVSRILQGKMVFNVSPVNLVSAIAAALETVQLAAEAKGIELRFEVREEDAGMRGQGDTGTFSLSTSPSGFGSSDLREIAKNLTSSPHLPNSTFSNLSASRRLPITASSFSLSSELIQVAGDSSRLQQIVWNLLSNAVKFTPAGGRIEIWLERVGMKAQIQVKDNGKGITPEFLPYIFDYFRQEDSKITRKFGGLGLGLAIVQYLTELHGGTVKAESPGEGQGATFTVELPLLLDEGSIPDENPSLPLTYDSSCLIGLKLLVVDDEAAIRELTLVILEQAGAEVTVAASAAEALAALDRCQFDVLVSDIGMPDIDGYMLINQVRRRSPEQGGKIPAIALTAYAGEIDQQQALFAGFQQHLTKPIVPSELVAAIVELVRLKVLSAE</sequence>
<accession>A0A367R5V8</accession>
<keyword evidence="12 16" id="KW-0472">Membrane</keyword>
<feature type="transmembrane region" description="Helical" evidence="16">
    <location>
        <begin position="92"/>
        <end position="112"/>
    </location>
</feature>
<dbReference type="Proteomes" id="UP000252107">
    <property type="component" value="Unassembled WGS sequence"/>
</dbReference>
<dbReference type="InterPro" id="IPR025201">
    <property type="entry name" value="KdpD_TM"/>
</dbReference>
<protein>
    <recommendedName>
        <fullName evidence="3">histidine kinase</fullName>
        <ecNumber evidence="3">2.7.13.3</ecNumber>
    </recommendedName>
</protein>
<comment type="function">
    <text evidence="13">Photoreceptor which exists in two forms that are reversibly interconvertible by light: the R form that absorbs maximally in the red region of the spectrum and the FR form that absorbs maximally in the far-red region.</text>
</comment>
<dbReference type="Pfam" id="PF08447">
    <property type="entry name" value="PAS_3"/>
    <property type="match status" value="1"/>
</dbReference>
<feature type="domain" description="Histidine kinase" evidence="17">
    <location>
        <begin position="673"/>
        <end position="957"/>
    </location>
</feature>
<dbReference type="SMART" id="SM00091">
    <property type="entry name" value="PAS"/>
    <property type="match status" value="3"/>
</dbReference>
<evidence type="ECO:0000256" key="12">
    <source>
        <dbReference type="ARBA" id="ARBA00023136"/>
    </source>
</evidence>
<feature type="domain" description="PAS" evidence="19">
    <location>
        <begin position="378"/>
        <end position="440"/>
    </location>
</feature>
<dbReference type="FunFam" id="3.30.450.20:FF:000099">
    <property type="entry name" value="Sensory box sensor histidine kinase"/>
    <property type="match status" value="1"/>
</dbReference>
<dbReference type="InterPro" id="IPR000700">
    <property type="entry name" value="PAS-assoc_C"/>
</dbReference>
<dbReference type="InterPro" id="IPR003594">
    <property type="entry name" value="HATPase_dom"/>
</dbReference>
<keyword evidence="4 14" id="KW-0597">Phosphoprotein</keyword>
<dbReference type="Pfam" id="PF00072">
    <property type="entry name" value="Response_reg"/>
    <property type="match status" value="1"/>
</dbReference>
<evidence type="ECO:0000256" key="5">
    <source>
        <dbReference type="ARBA" id="ARBA00022679"/>
    </source>
</evidence>
<evidence type="ECO:0000313" key="22">
    <source>
        <dbReference type="Proteomes" id="UP000252107"/>
    </source>
</evidence>
<dbReference type="PROSITE" id="PS50113">
    <property type="entry name" value="PAC"/>
    <property type="match status" value="2"/>
</dbReference>
<dbReference type="SMART" id="SM00448">
    <property type="entry name" value="REC"/>
    <property type="match status" value="1"/>
</dbReference>
<dbReference type="PROSITE" id="PS50110">
    <property type="entry name" value="RESPONSE_REGULATORY"/>
    <property type="match status" value="1"/>
</dbReference>
<dbReference type="Gene3D" id="1.20.120.620">
    <property type="entry name" value="Backbone structure of the membrane domain of e. Coli histidine kinase receptor kdpd"/>
    <property type="match status" value="1"/>
</dbReference>
<feature type="transmembrane region" description="Helical" evidence="16">
    <location>
        <begin position="21"/>
        <end position="47"/>
    </location>
</feature>
<evidence type="ECO:0000256" key="10">
    <source>
        <dbReference type="ARBA" id="ARBA00022989"/>
    </source>
</evidence>
<dbReference type="Pfam" id="PF13426">
    <property type="entry name" value="PAS_9"/>
    <property type="match status" value="1"/>
</dbReference>
<dbReference type="InterPro" id="IPR038318">
    <property type="entry name" value="KdpD_sf"/>
</dbReference>
<dbReference type="GO" id="GO:0016020">
    <property type="term" value="C:membrane"/>
    <property type="evidence" value="ECO:0007669"/>
    <property type="project" value="UniProtKB-SubCell"/>
</dbReference>
<dbReference type="InterPro" id="IPR005467">
    <property type="entry name" value="His_kinase_dom"/>
</dbReference>
<dbReference type="Gene3D" id="3.30.565.10">
    <property type="entry name" value="Histidine kinase-like ATPase, C-terminal domain"/>
    <property type="match status" value="1"/>
</dbReference>
<dbReference type="CDD" id="cd00082">
    <property type="entry name" value="HisKA"/>
    <property type="match status" value="1"/>
</dbReference>
<evidence type="ECO:0000256" key="16">
    <source>
        <dbReference type="SAM" id="Phobius"/>
    </source>
</evidence>
<dbReference type="Pfam" id="PF13493">
    <property type="entry name" value="DUF4118"/>
    <property type="match status" value="1"/>
</dbReference>
<keyword evidence="11" id="KW-0902">Two-component regulatory system</keyword>
<feature type="domain" description="PAS" evidence="19">
    <location>
        <begin position="129"/>
        <end position="199"/>
    </location>
</feature>
<feature type="domain" description="PAC" evidence="20">
    <location>
        <begin position="452"/>
        <end position="505"/>
    </location>
</feature>
<dbReference type="PROSITE" id="PS50112">
    <property type="entry name" value="PAS"/>
    <property type="match status" value="3"/>
</dbReference>
<evidence type="ECO:0000256" key="1">
    <source>
        <dbReference type="ARBA" id="ARBA00000085"/>
    </source>
</evidence>
<dbReference type="PANTHER" id="PTHR43547:SF2">
    <property type="entry name" value="HYBRID SIGNAL TRANSDUCTION HISTIDINE KINASE C"/>
    <property type="match status" value="1"/>
</dbReference>
<evidence type="ECO:0000256" key="13">
    <source>
        <dbReference type="ARBA" id="ARBA00055745"/>
    </source>
</evidence>
<dbReference type="PRINTS" id="PR00344">
    <property type="entry name" value="BCTRLSENSOR"/>
</dbReference>
<evidence type="ECO:0000259" key="18">
    <source>
        <dbReference type="PROSITE" id="PS50110"/>
    </source>
</evidence>
<dbReference type="InterPro" id="IPR011006">
    <property type="entry name" value="CheY-like_superfamily"/>
</dbReference>
<evidence type="ECO:0000259" key="20">
    <source>
        <dbReference type="PROSITE" id="PS50113"/>
    </source>
</evidence>
<dbReference type="Pfam" id="PF08448">
    <property type="entry name" value="PAS_4"/>
    <property type="match status" value="2"/>
</dbReference>
<dbReference type="InterPro" id="IPR013655">
    <property type="entry name" value="PAS_fold_3"/>
</dbReference>
<evidence type="ECO:0000256" key="7">
    <source>
        <dbReference type="ARBA" id="ARBA00022741"/>
    </source>
</evidence>
<reference evidence="21" key="1">
    <citation type="submission" date="2016-04" db="EMBL/GenBank/DDBJ databases">
        <authorList>
            <person name="Tabuchi Yagui T.R."/>
        </authorList>
    </citation>
    <scope>NUCLEOTIDE SEQUENCE [LARGE SCALE GENOMIC DNA]</scope>
    <source>
        <strain evidence="21">NIES-26</strain>
    </source>
</reference>
<dbReference type="SUPFAM" id="SSF47384">
    <property type="entry name" value="Homodimeric domain of signal transducing histidine kinase"/>
    <property type="match status" value="1"/>
</dbReference>
<gene>
    <name evidence="21" type="ORF">A6770_20185</name>
</gene>
<keyword evidence="10 16" id="KW-1133">Transmembrane helix</keyword>